<dbReference type="SUPFAM" id="SSF52540">
    <property type="entry name" value="P-loop containing nucleoside triphosphate hydrolases"/>
    <property type="match status" value="1"/>
</dbReference>
<dbReference type="EMBL" id="VYGV01000028">
    <property type="protein sequence ID" value="NWF48649.1"/>
    <property type="molecule type" value="Genomic_DNA"/>
</dbReference>
<feature type="region of interest" description="Interaction with substrate tRNA" evidence="10">
    <location>
        <begin position="65"/>
        <end position="68"/>
    </location>
</feature>
<comment type="function">
    <text evidence="2 10 12">Catalyzes the transfer of a dimethylallyl group onto the adenine at position 37 in tRNAs that read codons beginning with uridine, leading to the formation of N6-(dimethylallyl)adenosine (i(6)A).</text>
</comment>
<feature type="region of interest" description="Disordered" evidence="14">
    <location>
        <begin position="1"/>
        <end position="25"/>
    </location>
</feature>
<comment type="similarity">
    <text evidence="3 10 13">Belongs to the IPP transferase family.</text>
</comment>
<evidence type="ECO:0000256" key="9">
    <source>
        <dbReference type="ARBA" id="ARBA00049563"/>
    </source>
</evidence>
<protein>
    <recommendedName>
        <fullName evidence="10">tRNA dimethylallyltransferase</fullName>
        <ecNumber evidence="10">2.5.1.75</ecNumber>
    </recommendedName>
    <alternativeName>
        <fullName evidence="10">Dimethylallyl diphosphate:tRNA dimethylallyltransferase</fullName>
        <shortName evidence="10">DMAPP:tRNA dimethylallyltransferase</shortName>
        <shortName evidence="10">DMATase</shortName>
    </alternativeName>
    <alternativeName>
        <fullName evidence="10">Isopentenyl-diphosphate:tRNA isopentenyltransferase</fullName>
        <shortName evidence="10">IPP transferase</shortName>
        <shortName evidence="10">IPPT</shortName>
        <shortName evidence="10">IPTase</shortName>
    </alternativeName>
</protein>
<dbReference type="GO" id="GO:0006400">
    <property type="term" value="P:tRNA modification"/>
    <property type="evidence" value="ECO:0007669"/>
    <property type="project" value="TreeGrafter"/>
</dbReference>
<feature type="site" description="Interaction with substrate tRNA" evidence="10">
    <location>
        <position position="131"/>
    </location>
</feature>
<feature type="region of interest" description="Interaction with substrate tRNA" evidence="10">
    <location>
        <begin position="313"/>
        <end position="320"/>
    </location>
</feature>
<accession>A0A7Y8H180</accession>
<dbReference type="HAMAP" id="MF_00185">
    <property type="entry name" value="IPP_trans"/>
    <property type="match status" value="1"/>
</dbReference>
<evidence type="ECO:0000256" key="8">
    <source>
        <dbReference type="ARBA" id="ARBA00022842"/>
    </source>
</evidence>
<dbReference type="Pfam" id="PF01715">
    <property type="entry name" value="IPPT"/>
    <property type="match status" value="1"/>
</dbReference>
<dbReference type="Gene3D" id="3.40.50.300">
    <property type="entry name" value="P-loop containing nucleotide triphosphate hydrolases"/>
    <property type="match status" value="1"/>
</dbReference>
<evidence type="ECO:0000256" key="7">
    <source>
        <dbReference type="ARBA" id="ARBA00022840"/>
    </source>
</evidence>
<feature type="region of interest" description="Interaction with substrate tRNA" evidence="10">
    <location>
        <begin position="274"/>
        <end position="279"/>
    </location>
</feature>
<organism evidence="15 16">
    <name type="scientific">Hydrogenophaga aromaticivorans</name>
    <dbReference type="NCBI Taxonomy" id="2610898"/>
    <lineage>
        <taxon>Bacteria</taxon>
        <taxon>Pseudomonadati</taxon>
        <taxon>Pseudomonadota</taxon>
        <taxon>Betaproteobacteria</taxon>
        <taxon>Burkholderiales</taxon>
        <taxon>Comamonadaceae</taxon>
        <taxon>Hydrogenophaga</taxon>
    </lineage>
</organism>
<dbReference type="PANTHER" id="PTHR11088:SF60">
    <property type="entry name" value="TRNA DIMETHYLALLYLTRANSFERASE"/>
    <property type="match status" value="1"/>
</dbReference>
<evidence type="ECO:0000256" key="11">
    <source>
        <dbReference type="RuleBase" id="RU003783"/>
    </source>
</evidence>
<keyword evidence="6 10" id="KW-0547">Nucleotide-binding</keyword>
<dbReference type="InterPro" id="IPR018022">
    <property type="entry name" value="IPT"/>
</dbReference>
<dbReference type="GO" id="GO:0005524">
    <property type="term" value="F:ATP binding"/>
    <property type="evidence" value="ECO:0007669"/>
    <property type="project" value="UniProtKB-UniRule"/>
</dbReference>
<name>A0A7Y8H180_9BURK</name>
<dbReference type="NCBIfam" id="TIGR00174">
    <property type="entry name" value="miaA"/>
    <property type="match status" value="1"/>
</dbReference>
<dbReference type="EC" id="2.5.1.75" evidence="10"/>
<evidence type="ECO:0000256" key="12">
    <source>
        <dbReference type="RuleBase" id="RU003784"/>
    </source>
</evidence>
<evidence type="ECO:0000256" key="1">
    <source>
        <dbReference type="ARBA" id="ARBA00001946"/>
    </source>
</evidence>
<reference evidence="15 16" key="1">
    <citation type="submission" date="2019-09" db="EMBL/GenBank/DDBJ databases">
        <title>Hydrogenophaga aromatica sp. nov., isolated from a para-xylene-degrading enrichment culture.</title>
        <authorList>
            <person name="Tancsics A."/>
            <person name="Banerjee S."/>
        </authorList>
    </citation>
    <scope>NUCLEOTIDE SEQUENCE [LARGE SCALE GENOMIC DNA]</scope>
    <source>
        <strain evidence="15 16">D2P1</strain>
    </source>
</reference>
<evidence type="ECO:0000256" key="14">
    <source>
        <dbReference type="SAM" id="MobiDB-lite"/>
    </source>
</evidence>
<dbReference type="Gene3D" id="1.10.20.140">
    <property type="match status" value="1"/>
</dbReference>
<dbReference type="GO" id="GO:0052381">
    <property type="term" value="F:tRNA dimethylallyltransferase activity"/>
    <property type="evidence" value="ECO:0007669"/>
    <property type="project" value="UniProtKB-UniRule"/>
</dbReference>
<dbReference type="Proteomes" id="UP000545507">
    <property type="component" value="Unassembled WGS sequence"/>
</dbReference>
<dbReference type="PANTHER" id="PTHR11088">
    <property type="entry name" value="TRNA DIMETHYLALLYLTRANSFERASE"/>
    <property type="match status" value="1"/>
</dbReference>
<dbReference type="AlphaFoldDB" id="A0A7Y8H180"/>
<evidence type="ECO:0000313" key="15">
    <source>
        <dbReference type="EMBL" id="NWF48649.1"/>
    </source>
</evidence>
<feature type="region of interest" description="Interaction with substrate tRNA" evidence="10">
    <location>
        <begin position="189"/>
        <end position="193"/>
    </location>
</feature>
<keyword evidence="5 10" id="KW-0819">tRNA processing</keyword>
<feature type="binding site" evidence="10">
    <location>
        <begin position="42"/>
        <end position="47"/>
    </location>
    <ligand>
        <name>substrate</name>
    </ligand>
</feature>
<keyword evidence="7 10" id="KW-0067">ATP-binding</keyword>
<dbReference type="InterPro" id="IPR039657">
    <property type="entry name" value="Dimethylallyltransferase"/>
</dbReference>
<evidence type="ECO:0000256" key="2">
    <source>
        <dbReference type="ARBA" id="ARBA00003213"/>
    </source>
</evidence>
<keyword evidence="8 10" id="KW-0460">Magnesium</keyword>
<evidence type="ECO:0000256" key="13">
    <source>
        <dbReference type="RuleBase" id="RU003785"/>
    </source>
</evidence>
<dbReference type="RefSeq" id="WP_177139400.1">
    <property type="nucleotide sequence ID" value="NZ_VYGV01000028.1"/>
</dbReference>
<evidence type="ECO:0000313" key="16">
    <source>
        <dbReference type="Proteomes" id="UP000545507"/>
    </source>
</evidence>
<gene>
    <name evidence="10 15" type="primary">miaA</name>
    <name evidence="15" type="ORF">F3K02_25810</name>
</gene>
<dbReference type="FunFam" id="1.10.20.140:FF:000001">
    <property type="entry name" value="tRNA dimethylallyltransferase"/>
    <property type="match status" value="1"/>
</dbReference>
<feature type="site" description="Interaction with substrate tRNA" evidence="10">
    <location>
        <position position="153"/>
    </location>
</feature>
<comment type="cofactor">
    <cofactor evidence="1 10">
        <name>Mg(2+)</name>
        <dbReference type="ChEBI" id="CHEBI:18420"/>
    </cofactor>
</comment>
<comment type="subunit">
    <text evidence="10">Monomer.</text>
</comment>
<evidence type="ECO:0000256" key="4">
    <source>
        <dbReference type="ARBA" id="ARBA00022679"/>
    </source>
</evidence>
<feature type="binding site" evidence="10">
    <location>
        <begin position="40"/>
        <end position="47"/>
    </location>
    <ligand>
        <name>ATP</name>
        <dbReference type="ChEBI" id="CHEBI:30616"/>
    </ligand>
</feature>
<keyword evidence="16" id="KW-1185">Reference proteome</keyword>
<feature type="compositionally biased region" description="Basic and acidic residues" evidence="14">
    <location>
        <begin position="10"/>
        <end position="19"/>
    </location>
</feature>
<evidence type="ECO:0000256" key="10">
    <source>
        <dbReference type="HAMAP-Rule" id="MF_00185"/>
    </source>
</evidence>
<proteinExistence type="inferred from homology"/>
<comment type="caution">
    <text evidence="15">The sequence shown here is derived from an EMBL/GenBank/DDBJ whole genome shotgun (WGS) entry which is preliminary data.</text>
</comment>
<evidence type="ECO:0000256" key="6">
    <source>
        <dbReference type="ARBA" id="ARBA00022741"/>
    </source>
</evidence>
<dbReference type="InterPro" id="IPR027417">
    <property type="entry name" value="P-loop_NTPase"/>
</dbReference>
<evidence type="ECO:0000256" key="5">
    <source>
        <dbReference type="ARBA" id="ARBA00022694"/>
    </source>
</evidence>
<evidence type="ECO:0000256" key="3">
    <source>
        <dbReference type="ARBA" id="ARBA00005842"/>
    </source>
</evidence>
<keyword evidence="4 10" id="KW-0808">Transferase</keyword>
<sequence length="355" mass="38478">MTTSEVPEPEASRDRHCRAADAAPLRGSREARRGCIAIAGPTASGKSAASLAIAQRWPVEIISVDSALVYRGMDIGTAKPTPDERAQVPHHLIDTTDPLQAYSAAGFVADATRLIGEIQARGRTPLLVGGTMLYFKALMQGLNQMPRADAAVRQAIEARAAQLGWPALHAELASVDPVTAARLFPNDSQRIQRALEVFEVSGQPISAFQTGPDETTPTSPIAPGALLSLEPQDRAWLHARIAQRFDAMLAAGFLDEVRALRARGDLHPDLPSMRCVGYRQAWEALDAHGETLSAPQLAELRDRGIFATRQLAKRQITWLRSMPERRVVACDAPDAQEQVLQWASRWLDAPAGEAA</sequence>
<comment type="catalytic activity">
    <reaction evidence="9 10 11">
        <text>adenosine(37) in tRNA + dimethylallyl diphosphate = N(6)-dimethylallyladenosine(37) in tRNA + diphosphate</text>
        <dbReference type="Rhea" id="RHEA:26482"/>
        <dbReference type="Rhea" id="RHEA-COMP:10162"/>
        <dbReference type="Rhea" id="RHEA-COMP:10375"/>
        <dbReference type="ChEBI" id="CHEBI:33019"/>
        <dbReference type="ChEBI" id="CHEBI:57623"/>
        <dbReference type="ChEBI" id="CHEBI:74411"/>
        <dbReference type="ChEBI" id="CHEBI:74415"/>
        <dbReference type="EC" id="2.5.1.75"/>
    </reaction>
</comment>